<evidence type="ECO:0000259" key="2">
    <source>
        <dbReference type="Pfam" id="PF09648"/>
    </source>
</evidence>
<keyword evidence="4" id="KW-1185">Reference proteome</keyword>
<dbReference type="EMBL" id="CP034726">
    <property type="protein sequence ID" value="QBP17617.1"/>
    <property type="molecule type" value="Genomic_DNA"/>
</dbReference>
<protein>
    <recommendedName>
        <fullName evidence="2">Regulatory protein YycH-like domain-containing protein</fullName>
    </recommendedName>
</protein>
<feature type="domain" description="Regulatory protein YycH-like" evidence="2">
    <location>
        <begin position="33"/>
        <end position="260"/>
    </location>
</feature>
<keyword evidence="1" id="KW-1133">Transmembrane helix</keyword>
<dbReference type="OrthoDB" id="2135943at2"/>
<feature type="transmembrane region" description="Helical" evidence="1">
    <location>
        <begin position="6"/>
        <end position="25"/>
    </location>
</feature>
<proteinExistence type="predicted"/>
<sequence length="279" mass="32072">MDFKRIQIIFLITFVIIDVFLFSLFHRNQSIQTENLTNGNQSSIVEEMRNDQITFNHRLSTKSGQGYYLAAKPSNDLHSKMAELSSNQDVHYSNRKINSQFKHPVPVNTKHPEKTIDQKLNNPTFLIHGDQYRYSRNLSNRNTLVYVQKAPKNANQDSIYSNSARVRFHVAGGLLTSYTQGYVSNVKTLREKSETISAERALTWLYQYNNIPDNTKIEWCHFAYTKLLSVKGNNIYIPTWVVALRSSNSSAIQYRYINAFNGSIISSVKNKDLNNTSAD</sequence>
<evidence type="ECO:0000313" key="3">
    <source>
        <dbReference type="EMBL" id="QBP17617.1"/>
    </source>
</evidence>
<accession>A0A4P6ZJH5</accession>
<keyword evidence="1" id="KW-0472">Membrane</keyword>
<dbReference type="KEGG" id="lji:ELX58_00090"/>
<reference evidence="4" key="1">
    <citation type="submission" date="2018-12" db="EMBL/GenBank/DDBJ databases">
        <title>A new species of lactobacillus.</title>
        <authorList>
            <person name="Jian Y."/>
            <person name="Xin L."/>
            <person name="Hong Z.J."/>
            <person name="Ming L.Z."/>
            <person name="Hong X.Z."/>
        </authorList>
    </citation>
    <scope>NUCLEOTIDE SEQUENCE [LARGE SCALE GENOMIC DNA]</scope>
    <source>
        <strain evidence="4">HSLZ-75</strain>
    </source>
</reference>
<keyword evidence="1" id="KW-0812">Transmembrane</keyword>
<evidence type="ECO:0000313" key="4">
    <source>
        <dbReference type="Proteomes" id="UP000294321"/>
    </source>
</evidence>
<dbReference type="Gene3D" id="2.40.128.690">
    <property type="entry name" value="YycH protein, domain 3-like"/>
    <property type="match status" value="1"/>
</dbReference>
<organism evidence="3 4">
    <name type="scientific">Acetilactobacillus jinshanensis</name>
    <dbReference type="NCBI Taxonomy" id="1720083"/>
    <lineage>
        <taxon>Bacteria</taxon>
        <taxon>Bacillati</taxon>
        <taxon>Bacillota</taxon>
        <taxon>Bacilli</taxon>
        <taxon>Lactobacillales</taxon>
        <taxon>Lactobacillaceae</taxon>
        <taxon>Acetilactobacillus</taxon>
    </lineage>
</organism>
<evidence type="ECO:0000256" key="1">
    <source>
        <dbReference type="SAM" id="Phobius"/>
    </source>
</evidence>
<dbReference type="Proteomes" id="UP000294321">
    <property type="component" value="Chromosome"/>
</dbReference>
<dbReference type="Pfam" id="PF09648">
    <property type="entry name" value="YycI"/>
    <property type="match status" value="1"/>
</dbReference>
<name>A0A4P6ZJH5_9LACO</name>
<dbReference type="RefSeq" id="WP_133441163.1">
    <property type="nucleotide sequence ID" value="NZ_CP034726.1"/>
</dbReference>
<dbReference type="InterPro" id="IPR018604">
    <property type="entry name" value="YycI-like"/>
</dbReference>
<dbReference type="GO" id="GO:0016020">
    <property type="term" value="C:membrane"/>
    <property type="evidence" value="ECO:0007669"/>
    <property type="project" value="InterPro"/>
</dbReference>
<gene>
    <name evidence="3" type="ORF">ELX58_00090</name>
</gene>
<dbReference type="AlphaFoldDB" id="A0A4P6ZJH5"/>